<protein>
    <submittedName>
        <fullName evidence="3">Uncharacterized protein LOC136079176</fullName>
    </submittedName>
</protein>
<sequence>MFASCGNHTLNLVGVDCAELCKKAILYFGIVQQMYNIFSSSPQRWEILKQHVPASLHGISKTRWSARIEAVKPVARHLSSLRTALKELQSLNLIVSAQSELQSIQKYLSKFECIVMSSLWMKLLTMIHQTNLIIEARNATLDVEMENIKNLMDSIQQIREKWDAVLSESKLIAMNIDISPEFSTTRKLKTQFDSEQHYKINVFYVIIGSILAGLKRRIESQQQICNCKPKELFQEILELGLSGVFPNISISLRIFISLPVSVASGERSFNVLKQVKNYHRSTMGQERLNGLAMLNINCDIARKLDFSTVVSAFAKAKARKAFLK</sequence>
<gene>
    <name evidence="3" type="primary">LOC136079176</name>
</gene>
<dbReference type="InterPro" id="IPR008906">
    <property type="entry name" value="HATC_C_dom"/>
</dbReference>
<dbReference type="Pfam" id="PF05699">
    <property type="entry name" value="Dimer_Tnp_hAT"/>
    <property type="match status" value="1"/>
</dbReference>
<evidence type="ECO:0000313" key="2">
    <source>
        <dbReference type="Proteomes" id="UP001652625"/>
    </source>
</evidence>
<evidence type="ECO:0000313" key="3">
    <source>
        <dbReference type="RefSeq" id="XP_065650970.1"/>
    </source>
</evidence>
<dbReference type="InterPro" id="IPR012337">
    <property type="entry name" value="RNaseH-like_sf"/>
</dbReference>
<dbReference type="RefSeq" id="XP_065650970.1">
    <property type="nucleotide sequence ID" value="XM_065794898.1"/>
</dbReference>
<keyword evidence="2" id="KW-1185">Reference proteome</keyword>
<evidence type="ECO:0000259" key="1">
    <source>
        <dbReference type="Pfam" id="PF05699"/>
    </source>
</evidence>
<reference evidence="3" key="1">
    <citation type="submission" date="2025-08" db="UniProtKB">
        <authorList>
            <consortium name="RefSeq"/>
        </authorList>
    </citation>
    <scope>IDENTIFICATION</scope>
</reference>
<proteinExistence type="predicted"/>
<organism evidence="2 3">
    <name type="scientific">Hydra vulgaris</name>
    <name type="common">Hydra</name>
    <name type="synonym">Hydra attenuata</name>
    <dbReference type="NCBI Taxonomy" id="6087"/>
    <lineage>
        <taxon>Eukaryota</taxon>
        <taxon>Metazoa</taxon>
        <taxon>Cnidaria</taxon>
        <taxon>Hydrozoa</taxon>
        <taxon>Hydroidolina</taxon>
        <taxon>Anthoathecata</taxon>
        <taxon>Aplanulata</taxon>
        <taxon>Hydridae</taxon>
        <taxon>Hydra</taxon>
    </lineage>
</organism>
<dbReference type="PANTHER" id="PTHR45749">
    <property type="match status" value="1"/>
</dbReference>
<dbReference type="PANTHER" id="PTHR45749:SF33">
    <property type="entry name" value="ZINC FINGER MYM-TYPE PROTEIN 1"/>
    <property type="match status" value="1"/>
</dbReference>
<dbReference type="GeneID" id="136079176"/>
<dbReference type="Proteomes" id="UP001652625">
    <property type="component" value="Chromosome 04"/>
</dbReference>
<feature type="domain" description="HAT C-terminal dimerisation" evidence="1">
    <location>
        <begin position="243"/>
        <end position="297"/>
    </location>
</feature>
<name>A0ABM4BPC2_HYDVU</name>
<dbReference type="SUPFAM" id="SSF53098">
    <property type="entry name" value="Ribonuclease H-like"/>
    <property type="match status" value="1"/>
</dbReference>
<accession>A0ABM4BPC2</accession>